<dbReference type="Gene3D" id="3.30.70.330">
    <property type="match status" value="2"/>
</dbReference>
<dbReference type="CDD" id="cd21608">
    <property type="entry name" value="RRM2_NsCP33_like"/>
    <property type="match status" value="1"/>
</dbReference>
<evidence type="ECO:0000256" key="5">
    <source>
        <dbReference type="ARBA" id="ARBA00022737"/>
    </source>
</evidence>
<evidence type="ECO:0000256" key="3">
    <source>
        <dbReference type="ARBA" id="ARBA00022640"/>
    </source>
</evidence>
<dbReference type="SUPFAM" id="SSF54928">
    <property type="entry name" value="RNA-binding domain, RBD"/>
    <property type="match status" value="1"/>
</dbReference>
<sequence length="311" mass="34049">MASTISLSSIVTPSSSSSTFLSSTHFHSFTHFSPKHLLKTLSLKPRIVTPLLFPLRHLCRCAGGVDTVISDELEQNSVDVVQEKSEENEIDENDDDNNSVEKSDSSDEGRVYVGNLPYNMTSSELSEIFSRAGQIKSVEIIYDKMTNRSRGFGFVTMETIDEAREVIRMFDGSQVGGRTVRVNFPEVPKGGERKIMGPKIRIANQSFVDTSHKVYAGNLGWGVTTQGLKDAFADQAEFVSAKVVYERDTGRSRGFGFVSFKSAEAAQSAINAMDGVELEGRPLRLNVAADRSRANTEIATEQSNAVSAVNS</sequence>
<dbReference type="PANTHER" id="PTHR48025">
    <property type="entry name" value="OS02G0815200 PROTEIN"/>
    <property type="match status" value="1"/>
</dbReference>
<proteinExistence type="predicted"/>
<dbReference type="InterPro" id="IPR000504">
    <property type="entry name" value="RRM_dom"/>
</dbReference>
<dbReference type="Pfam" id="PF00076">
    <property type="entry name" value="RRM_1"/>
    <property type="match status" value="2"/>
</dbReference>
<dbReference type="GO" id="GO:0003729">
    <property type="term" value="F:mRNA binding"/>
    <property type="evidence" value="ECO:0007669"/>
    <property type="project" value="TreeGrafter"/>
</dbReference>
<feature type="compositionally biased region" description="Acidic residues" evidence="9">
    <location>
        <begin position="88"/>
        <end position="98"/>
    </location>
</feature>
<evidence type="ECO:0000256" key="4">
    <source>
        <dbReference type="ARBA" id="ARBA00022664"/>
    </source>
</evidence>
<evidence type="ECO:0000256" key="9">
    <source>
        <dbReference type="SAM" id="MobiDB-lite"/>
    </source>
</evidence>
<protein>
    <recommendedName>
        <fullName evidence="10">RRM domain-containing protein</fullName>
    </recommendedName>
</protein>
<keyword evidence="4" id="KW-0507">mRNA processing</keyword>
<comment type="caution">
    <text evidence="11">The sequence shown here is derived from an EMBL/GenBank/DDBJ whole genome shotgun (WGS) entry which is preliminary data.</text>
</comment>
<reference evidence="11" key="1">
    <citation type="submission" date="2024-03" db="EMBL/GenBank/DDBJ databases">
        <title>WGS assembly of Saponaria officinalis var. Norfolk2.</title>
        <authorList>
            <person name="Jenkins J."/>
            <person name="Shu S."/>
            <person name="Grimwood J."/>
            <person name="Barry K."/>
            <person name="Goodstein D."/>
            <person name="Schmutz J."/>
            <person name="Leebens-Mack J."/>
            <person name="Osbourn A."/>
        </authorList>
    </citation>
    <scope>NUCLEOTIDE SEQUENCE [LARGE SCALE GENOMIC DNA]</scope>
    <source>
        <strain evidence="11">JIC</strain>
    </source>
</reference>
<dbReference type="PANTHER" id="PTHR48025:SF11">
    <property type="entry name" value="RNA-BINDING PROTEIN CP33, CHLOROPLASTIC"/>
    <property type="match status" value="1"/>
</dbReference>
<gene>
    <name evidence="11" type="ORF">RND81_06G201100</name>
</gene>
<dbReference type="GO" id="GO:0006397">
    <property type="term" value="P:mRNA processing"/>
    <property type="evidence" value="ECO:0007669"/>
    <property type="project" value="UniProtKB-KW"/>
</dbReference>
<dbReference type="InterPro" id="IPR050502">
    <property type="entry name" value="Euk_RNA-bind_prot"/>
</dbReference>
<feature type="region of interest" description="Disordered" evidence="9">
    <location>
        <begin position="78"/>
        <end position="111"/>
    </location>
</feature>
<evidence type="ECO:0000256" key="2">
    <source>
        <dbReference type="ARBA" id="ARBA00022528"/>
    </source>
</evidence>
<dbReference type="InterPro" id="IPR035979">
    <property type="entry name" value="RBD_domain_sf"/>
</dbReference>
<dbReference type="GO" id="GO:1901259">
    <property type="term" value="P:chloroplast rRNA processing"/>
    <property type="evidence" value="ECO:0007669"/>
    <property type="project" value="TreeGrafter"/>
</dbReference>
<name>A0AAW1KDM0_SAPOF</name>
<dbReference type="SMART" id="SM00360">
    <property type="entry name" value="RRM"/>
    <property type="match status" value="2"/>
</dbReference>
<dbReference type="PROSITE" id="PS50102">
    <property type="entry name" value="RRM"/>
    <property type="match status" value="2"/>
</dbReference>
<dbReference type="InterPro" id="IPR048289">
    <property type="entry name" value="RRM2_NsCP33-like"/>
</dbReference>
<evidence type="ECO:0000256" key="7">
    <source>
        <dbReference type="ARBA" id="ARBA00023274"/>
    </source>
</evidence>
<feature type="domain" description="RRM" evidence="10">
    <location>
        <begin position="109"/>
        <end position="187"/>
    </location>
</feature>
<evidence type="ECO:0000256" key="1">
    <source>
        <dbReference type="ARBA" id="ARBA00004229"/>
    </source>
</evidence>
<evidence type="ECO:0000313" key="11">
    <source>
        <dbReference type="EMBL" id="KAK9715952.1"/>
    </source>
</evidence>
<keyword evidence="7" id="KW-0687">Ribonucleoprotein</keyword>
<accession>A0AAW1KDM0</accession>
<dbReference type="GO" id="GO:1990904">
    <property type="term" value="C:ribonucleoprotein complex"/>
    <property type="evidence" value="ECO:0007669"/>
    <property type="project" value="UniProtKB-KW"/>
</dbReference>
<evidence type="ECO:0000256" key="8">
    <source>
        <dbReference type="PROSITE-ProRule" id="PRU00176"/>
    </source>
</evidence>
<keyword evidence="12" id="KW-1185">Reference proteome</keyword>
<organism evidence="11 12">
    <name type="scientific">Saponaria officinalis</name>
    <name type="common">Common soapwort</name>
    <name type="synonym">Lychnis saponaria</name>
    <dbReference type="NCBI Taxonomy" id="3572"/>
    <lineage>
        <taxon>Eukaryota</taxon>
        <taxon>Viridiplantae</taxon>
        <taxon>Streptophyta</taxon>
        <taxon>Embryophyta</taxon>
        <taxon>Tracheophyta</taxon>
        <taxon>Spermatophyta</taxon>
        <taxon>Magnoliopsida</taxon>
        <taxon>eudicotyledons</taxon>
        <taxon>Gunneridae</taxon>
        <taxon>Pentapetalae</taxon>
        <taxon>Caryophyllales</taxon>
        <taxon>Caryophyllaceae</taxon>
        <taxon>Caryophylleae</taxon>
        <taxon>Saponaria</taxon>
    </lineage>
</organism>
<comment type="subcellular location">
    <subcellularLocation>
        <location evidence="1">Plastid</location>
        <location evidence="1">Chloroplast</location>
    </subcellularLocation>
</comment>
<evidence type="ECO:0000259" key="10">
    <source>
        <dbReference type="PROSITE" id="PS50102"/>
    </source>
</evidence>
<feature type="domain" description="RRM" evidence="10">
    <location>
        <begin position="212"/>
        <end position="290"/>
    </location>
</feature>
<keyword evidence="2" id="KW-0150">Chloroplast</keyword>
<evidence type="ECO:0000313" key="12">
    <source>
        <dbReference type="Proteomes" id="UP001443914"/>
    </source>
</evidence>
<keyword evidence="5" id="KW-0677">Repeat</keyword>
<dbReference type="Proteomes" id="UP001443914">
    <property type="component" value="Unassembled WGS sequence"/>
</dbReference>
<evidence type="ECO:0000256" key="6">
    <source>
        <dbReference type="ARBA" id="ARBA00022884"/>
    </source>
</evidence>
<keyword evidence="3" id="KW-0934">Plastid</keyword>
<dbReference type="InterPro" id="IPR012677">
    <property type="entry name" value="Nucleotide-bd_a/b_plait_sf"/>
</dbReference>
<dbReference type="GO" id="GO:0009535">
    <property type="term" value="C:chloroplast thylakoid membrane"/>
    <property type="evidence" value="ECO:0007669"/>
    <property type="project" value="TreeGrafter"/>
</dbReference>
<keyword evidence="6 8" id="KW-0694">RNA-binding</keyword>
<feature type="compositionally biased region" description="Basic and acidic residues" evidence="9">
    <location>
        <begin position="99"/>
        <end position="110"/>
    </location>
</feature>
<dbReference type="EMBL" id="JBDFQZ010000006">
    <property type="protein sequence ID" value="KAK9715952.1"/>
    <property type="molecule type" value="Genomic_DNA"/>
</dbReference>
<dbReference type="AlphaFoldDB" id="A0AAW1KDM0"/>